<gene>
    <name evidence="4" type="ORF">PtA15_12A460</name>
</gene>
<feature type="compositionally biased region" description="Low complexity" evidence="2">
    <location>
        <begin position="99"/>
        <end position="112"/>
    </location>
</feature>
<name>A0ABY7CYT0_9BASI</name>
<proteinExistence type="predicted"/>
<dbReference type="InterPro" id="IPR036749">
    <property type="entry name" value="Expansin_CBD_sf"/>
</dbReference>
<feature type="compositionally biased region" description="Low complexity" evidence="2">
    <location>
        <begin position="71"/>
        <end position="82"/>
    </location>
</feature>
<feature type="region of interest" description="Disordered" evidence="2">
    <location>
        <begin position="29"/>
        <end position="124"/>
    </location>
</feature>
<dbReference type="RefSeq" id="XP_053026026.1">
    <property type="nucleotide sequence ID" value="XM_053162072.1"/>
</dbReference>
<dbReference type="Gene3D" id="2.60.40.760">
    <property type="entry name" value="Expansin, cellulose-binding-like domain"/>
    <property type="match status" value="1"/>
</dbReference>
<dbReference type="PANTHER" id="PTHR31836">
    <property type="match status" value="1"/>
</dbReference>
<dbReference type="PANTHER" id="PTHR31836:SF21">
    <property type="entry name" value="EXPANSIN-LIKE PROTEIN 7"/>
    <property type="match status" value="1"/>
</dbReference>
<dbReference type="InterPro" id="IPR051477">
    <property type="entry name" value="Expansin_CellWall"/>
</dbReference>
<evidence type="ECO:0000313" key="5">
    <source>
        <dbReference type="Proteomes" id="UP001164743"/>
    </source>
</evidence>
<protein>
    <recommendedName>
        <fullName evidence="6">Secreted protein</fullName>
    </recommendedName>
</protein>
<evidence type="ECO:0000256" key="2">
    <source>
        <dbReference type="SAM" id="MobiDB-lite"/>
    </source>
</evidence>
<organism evidence="4 5">
    <name type="scientific">Puccinia triticina</name>
    <dbReference type="NCBI Taxonomy" id="208348"/>
    <lineage>
        <taxon>Eukaryota</taxon>
        <taxon>Fungi</taxon>
        <taxon>Dikarya</taxon>
        <taxon>Basidiomycota</taxon>
        <taxon>Pucciniomycotina</taxon>
        <taxon>Pucciniomycetes</taxon>
        <taxon>Pucciniales</taxon>
        <taxon>Pucciniaceae</taxon>
        <taxon>Puccinia</taxon>
    </lineage>
</organism>
<feature type="region of interest" description="Disordered" evidence="2">
    <location>
        <begin position="170"/>
        <end position="198"/>
    </location>
</feature>
<accession>A0ABY7CYT0</accession>
<keyword evidence="1 3" id="KW-0732">Signal</keyword>
<reference evidence="4" key="1">
    <citation type="submission" date="2022-10" db="EMBL/GenBank/DDBJ databases">
        <title>Puccinia triticina Genome sequencing and assembly.</title>
        <authorList>
            <person name="Li C."/>
        </authorList>
    </citation>
    <scope>NUCLEOTIDE SEQUENCE</scope>
    <source>
        <strain evidence="4">Pt15</strain>
    </source>
</reference>
<dbReference type="Proteomes" id="UP001164743">
    <property type="component" value="Chromosome 12A"/>
</dbReference>
<feature type="signal peptide" evidence="3">
    <location>
        <begin position="1"/>
        <end position="21"/>
    </location>
</feature>
<evidence type="ECO:0008006" key="6">
    <source>
        <dbReference type="Google" id="ProtNLM"/>
    </source>
</evidence>
<evidence type="ECO:0000256" key="3">
    <source>
        <dbReference type="SAM" id="SignalP"/>
    </source>
</evidence>
<feature type="chain" id="PRO_5045976026" description="Secreted protein" evidence="3">
    <location>
        <begin position="22"/>
        <end position="258"/>
    </location>
</feature>
<dbReference type="GeneID" id="77802967"/>
<keyword evidence="5" id="KW-1185">Reference proteome</keyword>
<evidence type="ECO:0000313" key="4">
    <source>
        <dbReference type="EMBL" id="WAQ90471.1"/>
    </source>
</evidence>
<evidence type="ECO:0000256" key="1">
    <source>
        <dbReference type="ARBA" id="ARBA00022729"/>
    </source>
</evidence>
<dbReference type="EMBL" id="CP110432">
    <property type="protein sequence ID" value="WAQ90471.1"/>
    <property type="molecule type" value="Genomic_DNA"/>
</dbReference>
<sequence length="258" mass="26128">MHIRTSLALLISLQVVSQVASYWPPLRSKAQAHGGESSASDTGLSSARADASLGRSDFGRSSDYHPGGLGATSDDPSSAGSPAAGGTGSARTKNPSSKSGSSATLSESDSGSSSGGPYDGRAYQGQATTYDSKWSIGNAPIQFYNKNGASQYYTAIQVAGSNKPIKSLEARATGSSSDKTSRVGRGSSASGGVGDGQEGWIKLVRQSNSNHFGPPNGKGGLGTSADLRVTCDDGKQFVTKGVNLIDSTHPTPASGNCS</sequence>